<gene>
    <name evidence="2" type="ORF">S01H4_47505</name>
</gene>
<dbReference type="AlphaFoldDB" id="X1CUK4"/>
<keyword evidence="1" id="KW-0472">Membrane</keyword>
<proteinExistence type="predicted"/>
<accession>X1CUK4</accession>
<keyword evidence="1" id="KW-1133">Transmembrane helix</keyword>
<keyword evidence="1" id="KW-0812">Transmembrane</keyword>
<protein>
    <submittedName>
        <fullName evidence="2">Uncharacterized protein</fullName>
    </submittedName>
</protein>
<dbReference type="EMBL" id="BART01026677">
    <property type="protein sequence ID" value="GAG99778.1"/>
    <property type="molecule type" value="Genomic_DNA"/>
</dbReference>
<feature type="transmembrane region" description="Helical" evidence="1">
    <location>
        <begin position="66"/>
        <end position="90"/>
    </location>
</feature>
<organism evidence="2">
    <name type="scientific">marine sediment metagenome</name>
    <dbReference type="NCBI Taxonomy" id="412755"/>
    <lineage>
        <taxon>unclassified sequences</taxon>
        <taxon>metagenomes</taxon>
        <taxon>ecological metagenomes</taxon>
    </lineage>
</organism>
<feature type="transmembrane region" description="Helical" evidence="1">
    <location>
        <begin position="5"/>
        <end position="28"/>
    </location>
</feature>
<feature type="transmembrane region" description="Helical" evidence="1">
    <location>
        <begin position="34"/>
        <end position="54"/>
    </location>
</feature>
<reference evidence="2" key="1">
    <citation type="journal article" date="2014" name="Front. Microbiol.">
        <title>High frequency of phylogenetically diverse reductive dehalogenase-homologous genes in deep subseafloor sedimentary metagenomes.</title>
        <authorList>
            <person name="Kawai M."/>
            <person name="Futagami T."/>
            <person name="Toyoda A."/>
            <person name="Takaki Y."/>
            <person name="Nishi S."/>
            <person name="Hori S."/>
            <person name="Arai W."/>
            <person name="Tsubouchi T."/>
            <person name="Morono Y."/>
            <person name="Uchiyama I."/>
            <person name="Ito T."/>
            <person name="Fujiyama A."/>
            <person name="Inagaki F."/>
            <person name="Takami H."/>
        </authorList>
    </citation>
    <scope>NUCLEOTIDE SEQUENCE</scope>
    <source>
        <strain evidence="2">Expedition CK06-06</strain>
    </source>
</reference>
<evidence type="ECO:0000313" key="2">
    <source>
        <dbReference type="EMBL" id="GAG99778.1"/>
    </source>
</evidence>
<feature type="transmembrane region" description="Helical" evidence="1">
    <location>
        <begin position="96"/>
        <end position="118"/>
    </location>
</feature>
<name>X1CUK4_9ZZZZ</name>
<evidence type="ECO:0000256" key="1">
    <source>
        <dbReference type="SAM" id="Phobius"/>
    </source>
</evidence>
<comment type="caution">
    <text evidence="2">The sequence shown here is derived from an EMBL/GenBank/DDBJ whole genome shotgun (WGS) entry which is preliminary data.</text>
</comment>
<sequence>MKKRLILPSILIGGILIAFIFLVNSFLFLNLPTFYGVVSTIGISLILFSLFILAEEYELIKTKKNYKFIFYFSYYSLTIYLVHNLLYFLFFEMLDALASLFYIVLVIFLMGLFLKSIYPKLGAAFSLKKIISEVSYKLVMKIEEPKVLDELE</sequence>